<dbReference type="Pfam" id="PF20151">
    <property type="entry name" value="DUF6533"/>
    <property type="match status" value="1"/>
</dbReference>
<feature type="transmembrane region" description="Helical" evidence="2">
    <location>
        <begin position="184"/>
        <end position="205"/>
    </location>
</feature>
<dbReference type="AlphaFoldDB" id="A0A8H2XEW7"/>
<keyword evidence="2" id="KW-0812">Transmembrane</keyword>
<accession>A0A8H2XEW7</accession>
<dbReference type="EMBL" id="CAJMXA010000261">
    <property type="protein sequence ID" value="CAE6423279.1"/>
    <property type="molecule type" value="Genomic_DNA"/>
</dbReference>
<feature type="transmembrane region" description="Helical" evidence="2">
    <location>
        <begin position="72"/>
        <end position="94"/>
    </location>
</feature>
<keyword evidence="2" id="KW-1133">Transmembrane helix</keyword>
<comment type="caution">
    <text evidence="4">The sequence shown here is derived from an EMBL/GenBank/DDBJ whole genome shotgun (WGS) entry which is preliminary data.</text>
</comment>
<feature type="domain" description="DUF6533" evidence="3">
    <location>
        <begin position="38"/>
        <end position="83"/>
    </location>
</feature>
<feature type="compositionally biased region" description="Low complexity" evidence="1">
    <location>
        <begin position="279"/>
        <end position="290"/>
    </location>
</feature>
<gene>
    <name evidence="4" type="ORF">RDB_LOCUS15252</name>
</gene>
<keyword evidence="2" id="KW-0472">Membrane</keyword>
<name>A0A8H2XEW7_9AGAM</name>
<evidence type="ECO:0000256" key="2">
    <source>
        <dbReference type="SAM" id="Phobius"/>
    </source>
</evidence>
<feature type="transmembrane region" description="Helical" evidence="2">
    <location>
        <begin position="225"/>
        <end position="245"/>
    </location>
</feature>
<reference evidence="4" key="1">
    <citation type="submission" date="2021-01" db="EMBL/GenBank/DDBJ databases">
        <authorList>
            <person name="Kaushik A."/>
        </authorList>
    </citation>
    <scope>NUCLEOTIDE SEQUENCE</scope>
    <source>
        <strain evidence="4">AG6-10EEA</strain>
    </source>
</reference>
<evidence type="ECO:0000259" key="3">
    <source>
        <dbReference type="Pfam" id="PF20151"/>
    </source>
</evidence>
<proteinExistence type="predicted"/>
<feature type="transmembrane region" description="Helical" evidence="2">
    <location>
        <begin position="36"/>
        <end position="52"/>
    </location>
</feature>
<feature type="transmembrane region" description="Helical" evidence="2">
    <location>
        <begin position="139"/>
        <end position="160"/>
    </location>
</feature>
<feature type="region of interest" description="Disordered" evidence="1">
    <location>
        <begin position="277"/>
        <end position="345"/>
    </location>
</feature>
<feature type="transmembrane region" description="Helical" evidence="2">
    <location>
        <begin position="106"/>
        <end position="127"/>
    </location>
</feature>
<evidence type="ECO:0000313" key="5">
    <source>
        <dbReference type="Proteomes" id="UP000663853"/>
    </source>
</evidence>
<dbReference type="InterPro" id="IPR045340">
    <property type="entry name" value="DUF6533"/>
</dbReference>
<dbReference type="Proteomes" id="UP000663853">
    <property type="component" value="Unassembled WGS sequence"/>
</dbReference>
<sequence length="382" mass="42217">MPPFTALVSSSSGVLDQGFDIFLVAATTLTPSSQTAAYMRVAAITLAAYDWFITLRPEFRLYQRHKPFSKAVVLFVLVRYVSIAAIVTSNVGFFGTGFSARTCLHYHLVAPLTKMFATLISQVIISIRTYAISRKSRWVLYSLSTLFVLSCVPEVLGNAWQRKAVQNSTYNCTSGNLPEHRVAWVHYLAAVVFDTVAMGIATFYLYNPTRTTISGLAKVMLEEGLFYFIFLTIANVVNLAMFISADISAQSCAAVFGQAVTMIMSQRIILNLQEWTGEPSQGPSRSRSGPDFPMHVLRGETRSNGTPGPKVRDGWSESVHVKSTPDVWNNQKHGQHTRKASSGMFELEDVDSGGVHVVVEREVRYDLDAVSDSEKSVLDGKK</sequence>
<evidence type="ECO:0000313" key="4">
    <source>
        <dbReference type="EMBL" id="CAE6423279.1"/>
    </source>
</evidence>
<evidence type="ECO:0000256" key="1">
    <source>
        <dbReference type="SAM" id="MobiDB-lite"/>
    </source>
</evidence>
<organism evidence="4 5">
    <name type="scientific">Rhizoctonia solani</name>
    <dbReference type="NCBI Taxonomy" id="456999"/>
    <lineage>
        <taxon>Eukaryota</taxon>
        <taxon>Fungi</taxon>
        <taxon>Dikarya</taxon>
        <taxon>Basidiomycota</taxon>
        <taxon>Agaricomycotina</taxon>
        <taxon>Agaricomycetes</taxon>
        <taxon>Cantharellales</taxon>
        <taxon>Ceratobasidiaceae</taxon>
        <taxon>Rhizoctonia</taxon>
    </lineage>
</organism>
<protein>
    <recommendedName>
        <fullName evidence="3">DUF6533 domain-containing protein</fullName>
    </recommendedName>
</protein>